<evidence type="ECO:0000313" key="6">
    <source>
        <dbReference type="EMBL" id="BBI30232.1"/>
    </source>
</evidence>
<proteinExistence type="predicted"/>
<feature type="domain" description="PARP-type" evidence="5">
    <location>
        <begin position="10"/>
        <end position="93"/>
    </location>
</feature>
<dbReference type="PROSITE" id="PS50064">
    <property type="entry name" value="ZF_PARP_2"/>
    <property type="match status" value="1"/>
</dbReference>
<reference evidence="7" key="1">
    <citation type="journal article" date="2019" name="J. Virol.">
        <title>Medusavirus, a novel large DNA virus discovered from hot spring water.</title>
        <authorList>
            <person name="Yoshikawa G."/>
            <person name="Blanc-Mathieu R."/>
            <person name="Song C."/>
            <person name="Kayama Y."/>
            <person name="Mochizuki T."/>
            <person name="Murata K."/>
            <person name="Ogata H."/>
            <person name="Takemura M."/>
        </authorList>
    </citation>
    <scope>NUCLEOTIDE SEQUENCE [LARGE SCALE GENOMIC DNA]</scope>
</reference>
<dbReference type="Proteomes" id="UP001161669">
    <property type="component" value="Segment"/>
</dbReference>
<organism evidence="6 7">
    <name type="scientific">Acanthamoeba castellanii medusavirus J1</name>
    <dbReference type="NCBI Taxonomy" id="3114988"/>
    <lineage>
        <taxon>Viruses</taxon>
        <taxon>Varidnaviria</taxon>
        <taxon>Bamfordvirae</taxon>
        <taxon>Nucleocytoviricota</taxon>
        <taxon>Megaviricetes</taxon>
        <taxon>Mamonoviridae</taxon>
        <taxon>Medusavirus</taxon>
        <taxon>Medusavirus medusae</taxon>
    </lineage>
</organism>
<evidence type="ECO:0000256" key="3">
    <source>
        <dbReference type="ARBA" id="ARBA00022833"/>
    </source>
</evidence>
<keyword evidence="1" id="KW-0479">Metal-binding</keyword>
<evidence type="ECO:0000256" key="4">
    <source>
        <dbReference type="SAM" id="MobiDB-lite"/>
    </source>
</evidence>
<feature type="region of interest" description="Disordered" evidence="4">
    <location>
        <begin position="234"/>
        <end position="256"/>
    </location>
</feature>
<keyword evidence="3" id="KW-0862">Zinc</keyword>
<sequence>MEQEQRPPQHIVGVAPTGRALCCGRDCRLNIGKGELRVGNLVSFPGRSGSDHYGHRWHHLSQNCAGWLAQAIGDDPESLAGYASLTPQQQSAVAGWLKGESTNAATVAATATATATVKCDTAWACAANLCHSRGLSPSPRVICGNVVFKCDNGECRRSETDRPQGDEATAKRTALVCDMPACRKAVTDCLRTSTYACLPMTNPPCKHCQGRTRASVHVGEVETKKRKIEYLKAHGVVPEPEPPKPKKRKISTKSEK</sequence>
<dbReference type="SUPFAM" id="SSF57716">
    <property type="entry name" value="Glucocorticoid receptor-like (DNA-binding domain)"/>
    <property type="match status" value="1"/>
</dbReference>
<dbReference type="EMBL" id="AP018495">
    <property type="protein sequence ID" value="BBI30232.1"/>
    <property type="molecule type" value="Genomic_DNA"/>
</dbReference>
<evidence type="ECO:0000256" key="2">
    <source>
        <dbReference type="ARBA" id="ARBA00022771"/>
    </source>
</evidence>
<protein>
    <submittedName>
        <fullName evidence="6">Zf-PARP domain-containing protein</fullName>
    </submittedName>
</protein>
<dbReference type="InterPro" id="IPR001510">
    <property type="entry name" value="Znf_PARP"/>
</dbReference>
<evidence type="ECO:0000256" key="1">
    <source>
        <dbReference type="ARBA" id="ARBA00022723"/>
    </source>
</evidence>
<accession>A0A3T1CWM2</accession>
<name>A0A3T1CWM2_9VIRU</name>
<dbReference type="InterPro" id="IPR036957">
    <property type="entry name" value="Znf_PARP_sf"/>
</dbReference>
<evidence type="ECO:0000259" key="5">
    <source>
        <dbReference type="PROSITE" id="PS50064"/>
    </source>
</evidence>
<keyword evidence="2" id="KW-0863">Zinc-finger</keyword>
<dbReference type="GO" id="GO:0008270">
    <property type="term" value="F:zinc ion binding"/>
    <property type="evidence" value="ECO:0007669"/>
    <property type="project" value="UniProtKB-KW"/>
</dbReference>
<keyword evidence="7" id="KW-1185">Reference proteome</keyword>
<feature type="compositionally biased region" description="Basic residues" evidence="4">
    <location>
        <begin position="245"/>
        <end position="256"/>
    </location>
</feature>
<evidence type="ECO:0000313" key="7">
    <source>
        <dbReference type="Proteomes" id="UP001161669"/>
    </source>
</evidence>
<dbReference type="GO" id="GO:0003677">
    <property type="term" value="F:DNA binding"/>
    <property type="evidence" value="ECO:0007669"/>
    <property type="project" value="InterPro"/>
</dbReference>
<dbReference type="Gene3D" id="3.30.1740.10">
    <property type="entry name" value="Zinc finger, PARP-type"/>
    <property type="match status" value="1"/>
</dbReference>
<dbReference type="KEGG" id="vg:80540584"/>
<dbReference type="SMART" id="SM01336">
    <property type="entry name" value="zf-PARP"/>
    <property type="match status" value="1"/>
</dbReference>